<evidence type="ECO:0000256" key="1">
    <source>
        <dbReference type="SAM" id="MobiDB-lite"/>
    </source>
</evidence>
<proteinExistence type="predicted"/>
<protein>
    <submittedName>
        <fullName evidence="2">Uncharacterized protein</fullName>
    </submittedName>
</protein>
<organism evidence="2 3">
    <name type="scientific">Pleurodeles waltl</name>
    <name type="common">Iberian ribbed newt</name>
    <dbReference type="NCBI Taxonomy" id="8319"/>
    <lineage>
        <taxon>Eukaryota</taxon>
        <taxon>Metazoa</taxon>
        <taxon>Chordata</taxon>
        <taxon>Craniata</taxon>
        <taxon>Vertebrata</taxon>
        <taxon>Euteleostomi</taxon>
        <taxon>Amphibia</taxon>
        <taxon>Batrachia</taxon>
        <taxon>Caudata</taxon>
        <taxon>Salamandroidea</taxon>
        <taxon>Salamandridae</taxon>
        <taxon>Pleurodelinae</taxon>
        <taxon>Pleurodeles</taxon>
    </lineage>
</organism>
<dbReference type="AlphaFoldDB" id="A0AAV7TBQ4"/>
<feature type="region of interest" description="Disordered" evidence="1">
    <location>
        <begin position="67"/>
        <end position="178"/>
    </location>
</feature>
<gene>
    <name evidence="2" type="ORF">NDU88_005688</name>
</gene>
<evidence type="ECO:0000313" key="3">
    <source>
        <dbReference type="Proteomes" id="UP001066276"/>
    </source>
</evidence>
<reference evidence="2" key="1">
    <citation type="journal article" date="2022" name="bioRxiv">
        <title>Sequencing and chromosome-scale assembly of the giantPleurodeles waltlgenome.</title>
        <authorList>
            <person name="Brown T."/>
            <person name="Elewa A."/>
            <person name="Iarovenko S."/>
            <person name="Subramanian E."/>
            <person name="Araus A.J."/>
            <person name="Petzold A."/>
            <person name="Susuki M."/>
            <person name="Suzuki K.-i.T."/>
            <person name="Hayashi T."/>
            <person name="Toyoda A."/>
            <person name="Oliveira C."/>
            <person name="Osipova E."/>
            <person name="Leigh N.D."/>
            <person name="Simon A."/>
            <person name="Yun M.H."/>
        </authorList>
    </citation>
    <scope>NUCLEOTIDE SEQUENCE</scope>
    <source>
        <strain evidence="2">20211129_DDA</strain>
        <tissue evidence="2">Liver</tissue>
    </source>
</reference>
<sequence length="178" mass="18395">MEAGLVEEALALLRRAAQGVAAAVLACSPPHSPGRVTEMRSSGRAAGRGHGRAKVKAASRAAFKAAGFKRRAGASPRAQKGGAGLAQAHSMKRKGRGGPIKTIGLGLPREVGGSALAKGQQVSSSEEESWRGVLRMQRRKASDGSQLGRRKAEERPPSLTAGEESAGVRRVSVVVEAT</sequence>
<accession>A0AAV7TBQ4</accession>
<comment type="caution">
    <text evidence="2">The sequence shown here is derived from an EMBL/GenBank/DDBJ whole genome shotgun (WGS) entry which is preliminary data.</text>
</comment>
<feature type="region of interest" description="Disordered" evidence="1">
    <location>
        <begin position="32"/>
        <end position="54"/>
    </location>
</feature>
<dbReference type="Proteomes" id="UP001066276">
    <property type="component" value="Chromosome 4_1"/>
</dbReference>
<keyword evidence="3" id="KW-1185">Reference proteome</keyword>
<evidence type="ECO:0000313" key="2">
    <source>
        <dbReference type="EMBL" id="KAJ1173863.1"/>
    </source>
</evidence>
<dbReference type="EMBL" id="JANPWB010000007">
    <property type="protein sequence ID" value="KAJ1173863.1"/>
    <property type="molecule type" value="Genomic_DNA"/>
</dbReference>
<name>A0AAV7TBQ4_PLEWA</name>